<feature type="region of interest" description="Disordered" evidence="2">
    <location>
        <begin position="9"/>
        <end position="31"/>
    </location>
</feature>
<evidence type="ECO:0000256" key="2">
    <source>
        <dbReference type="SAM" id="MobiDB-lite"/>
    </source>
</evidence>
<feature type="non-terminal residue" evidence="4">
    <location>
        <position position="89"/>
    </location>
</feature>
<dbReference type="Proteomes" id="UP000838878">
    <property type="component" value="Chromosome 12"/>
</dbReference>
<dbReference type="SUPFAM" id="SSF46689">
    <property type="entry name" value="Homeodomain-like"/>
    <property type="match status" value="1"/>
</dbReference>
<feature type="domain" description="HTH psq-type" evidence="3">
    <location>
        <begin position="40"/>
        <end position="74"/>
    </location>
</feature>
<protein>
    <recommendedName>
        <fullName evidence="3">HTH psq-type domain-containing protein</fullName>
    </recommendedName>
</protein>
<dbReference type="GO" id="GO:0003677">
    <property type="term" value="F:DNA binding"/>
    <property type="evidence" value="ECO:0007669"/>
    <property type="project" value="InterPro"/>
</dbReference>
<dbReference type="Pfam" id="PF05225">
    <property type="entry name" value="HTH_psq"/>
    <property type="match status" value="1"/>
</dbReference>
<keyword evidence="5" id="KW-1185">Reference proteome</keyword>
<dbReference type="OrthoDB" id="6930680at2759"/>
<feature type="compositionally biased region" description="Polar residues" evidence="2">
    <location>
        <begin position="16"/>
        <end position="27"/>
    </location>
</feature>
<organism evidence="4 5">
    <name type="scientific">Brenthis ino</name>
    <name type="common">lesser marbled fritillary</name>
    <dbReference type="NCBI Taxonomy" id="405034"/>
    <lineage>
        <taxon>Eukaryota</taxon>
        <taxon>Metazoa</taxon>
        <taxon>Ecdysozoa</taxon>
        <taxon>Arthropoda</taxon>
        <taxon>Hexapoda</taxon>
        <taxon>Insecta</taxon>
        <taxon>Pterygota</taxon>
        <taxon>Neoptera</taxon>
        <taxon>Endopterygota</taxon>
        <taxon>Lepidoptera</taxon>
        <taxon>Glossata</taxon>
        <taxon>Ditrysia</taxon>
        <taxon>Papilionoidea</taxon>
        <taxon>Nymphalidae</taxon>
        <taxon>Heliconiinae</taxon>
        <taxon>Argynnini</taxon>
        <taxon>Brenthis</taxon>
    </lineage>
</organism>
<reference evidence="4" key="1">
    <citation type="submission" date="2021-12" db="EMBL/GenBank/DDBJ databases">
        <authorList>
            <person name="Martin H S."/>
        </authorList>
    </citation>
    <scope>NUCLEOTIDE SEQUENCE</scope>
</reference>
<gene>
    <name evidence="4" type="ORF">BINO364_LOCUS4287</name>
</gene>
<dbReference type="Gene3D" id="1.10.10.60">
    <property type="entry name" value="Homeodomain-like"/>
    <property type="match status" value="1"/>
</dbReference>
<evidence type="ECO:0000313" key="5">
    <source>
        <dbReference type="Proteomes" id="UP000838878"/>
    </source>
</evidence>
<dbReference type="InterPro" id="IPR007889">
    <property type="entry name" value="HTH_Psq"/>
</dbReference>
<name>A0A8J9UQ78_9NEOP</name>
<dbReference type="AlphaFoldDB" id="A0A8J9UQ78"/>
<proteinExistence type="predicted"/>
<sequence>MKLEIRYMKKTKENGKTQQKGSRTAANSALKYKKRKKWSQDDMTAAILAVRDTKMGYLKAAQTYIVPRTPLFRLAEEKKTLVEDTLNKN</sequence>
<evidence type="ECO:0000256" key="1">
    <source>
        <dbReference type="ARBA" id="ARBA00004123"/>
    </source>
</evidence>
<dbReference type="GO" id="GO:0005634">
    <property type="term" value="C:nucleus"/>
    <property type="evidence" value="ECO:0007669"/>
    <property type="project" value="UniProtKB-SubCell"/>
</dbReference>
<evidence type="ECO:0000259" key="3">
    <source>
        <dbReference type="Pfam" id="PF05225"/>
    </source>
</evidence>
<dbReference type="InterPro" id="IPR009057">
    <property type="entry name" value="Homeodomain-like_sf"/>
</dbReference>
<comment type="subcellular location">
    <subcellularLocation>
        <location evidence="1">Nucleus</location>
    </subcellularLocation>
</comment>
<evidence type="ECO:0000313" key="4">
    <source>
        <dbReference type="EMBL" id="CAH0717707.1"/>
    </source>
</evidence>
<accession>A0A8J9UQ78</accession>
<dbReference type="EMBL" id="OV170232">
    <property type="protein sequence ID" value="CAH0717707.1"/>
    <property type="molecule type" value="Genomic_DNA"/>
</dbReference>